<organism evidence="3 4">
    <name type="scientific">Streptomyces griseoaurantiacus</name>
    <dbReference type="NCBI Taxonomy" id="68213"/>
    <lineage>
        <taxon>Bacteria</taxon>
        <taxon>Bacillati</taxon>
        <taxon>Actinomycetota</taxon>
        <taxon>Actinomycetes</taxon>
        <taxon>Kitasatosporales</taxon>
        <taxon>Streptomycetaceae</taxon>
        <taxon>Streptomyces</taxon>
        <taxon>Streptomyces aurantiacus group</taxon>
    </lineage>
</organism>
<accession>A0A7W2DPU5</accession>
<comment type="caution">
    <text evidence="3">The sequence shown here is derived from an EMBL/GenBank/DDBJ whole genome shotgun (WGS) entry which is preliminary data.</text>
</comment>
<evidence type="ECO:0000256" key="2">
    <source>
        <dbReference type="SAM" id="MobiDB-lite"/>
    </source>
</evidence>
<feature type="coiled-coil region" evidence="1">
    <location>
        <begin position="66"/>
        <end position="93"/>
    </location>
</feature>
<evidence type="ECO:0000256" key="1">
    <source>
        <dbReference type="SAM" id="Coils"/>
    </source>
</evidence>
<feature type="region of interest" description="Disordered" evidence="2">
    <location>
        <begin position="97"/>
        <end position="117"/>
    </location>
</feature>
<dbReference type="Proteomes" id="UP000587608">
    <property type="component" value="Unassembled WGS sequence"/>
</dbReference>
<protein>
    <submittedName>
        <fullName evidence="3">Uncharacterized protein</fullName>
    </submittedName>
</protein>
<feature type="region of interest" description="Disordered" evidence="2">
    <location>
        <begin position="386"/>
        <end position="444"/>
    </location>
</feature>
<reference evidence="3 4" key="1">
    <citation type="submission" date="2020-07" db="EMBL/GenBank/DDBJ databases">
        <title>Differential regulation of undecylprodigiosin biosynthesis in the yeast-scavenging Streptomyces strain MBK6.</title>
        <authorList>
            <person name="Baral B."/>
            <person name="Siitonen V."/>
            <person name="Laughlin M."/>
            <person name="Yamada K."/>
            <person name="Ilomaeki M."/>
            <person name="Metsae-Ketelae M."/>
            <person name="Niemi J."/>
        </authorList>
    </citation>
    <scope>NUCLEOTIDE SEQUENCE [LARGE SCALE GENOMIC DNA]</scope>
    <source>
        <strain evidence="3 4">MBK6</strain>
    </source>
</reference>
<dbReference type="EMBL" id="JACERG010000003">
    <property type="protein sequence ID" value="MBA5220798.1"/>
    <property type="molecule type" value="Genomic_DNA"/>
</dbReference>
<sequence length="444" mass="46527">MSSSVIIDWEQLAAAERDRCLALRQEFLEARAHARRLARRCAVARAVTGTRVGVPEVVTPGIEEGSTALAEQLDSVRERLAAVETQLEESARTYARERAAARPARGTAVPRAGATTTATDQLAAWRARENERQRALDDAVADRNRAEAAERAAAATLEQAAELARALPGRAEEVHAAARGVLAGEPGAQESFARLSAAARETARAERAREEATLLRERIALVTERVAAARHPAADTYADTLRARTDGCGEDPAALTAALRLAQEVLGRLTAAESRAELVAAVHEAMGEVWSLTDAPDGTAAVGGAAAARGDVAVLLPLPDAFPHHAVRFDVDGADALTAEVVRLPGGDPATDRAAQERMCGDMDELTERLAARGFATRWREQAPAGAFPAAAATAGDAAADGGRSTAGETARAEQERAAAISRARAAAPRQAASRPTGPEGGRR</sequence>
<dbReference type="AlphaFoldDB" id="A0A7W2DPU5"/>
<gene>
    <name evidence="3" type="ORF">H1X69_05100</name>
</gene>
<keyword evidence="1" id="KW-0175">Coiled coil</keyword>
<feature type="coiled-coil region" evidence="1">
    <location>
        <begin position="198"/>
        <end position="225"/>
    </location>
</feature>
<evidence type="ECO:0000313" key="3">
    <source>
        <dbReference type="EMBL" id="MBA5220798.1"/>
    </source>
</evidence>
<evidence type="ECO:0000313" key="4">
    <source>
        <dbReference type="Proteomes" id="UP000587608"/>
    </source>
</evidence>
<dbReference type="RefSeq" id="WP_191852028.1">
    <property type="nucleotide sequence ID" value="NZ_JACERG010000003.1"/>
</dbReference>
<name>A0A7W2DPU5_9ACTN</name>
<feature type="compositionally biased region" description="Low complexity" evidence="2">
    <location>
        <begin position="386"/>
        <end position="408"/>
    </location>
</feature>
<proteinExistence type="predicted"/>
<feature type="compositionally biased region" description="Low complexity" evidence="2">
    <location>
        <begin position="101"/>
        <end position="117"/>
    </location>
</feature>
<feature type="compositionally biased region" description="Low complexity" evidence="2">
    <location>
        <begin position="418"/>
        <end position="436"/>
    </location>
</feature>